<accession>A0A518BN40</accession>
<protein>
    <submittedName>
        <fullName evidence="3">EVE domain protein</fullName>
    </submittedName>
</protein>
<dbReference type="RefSeq" id="WP_145067373.1">
    <property type="nucleotide sequence ID" value="NZ_CP036287.1"/>
</dbReference>
<dbReference type="InterPro" id="IPR015947">
    <property type="entry name" value="PUA-like_sf"/>
</dbReference>
<dbReference type="FunFam" id="3.10.590.10:FF:000003">
    <property type="entry name" value="Thymocyte nuclear protein 1"/>
    <property type="match status" value="1"/>
</dbReference>
<dbReference type="AlphaFoldDB" id="A0A518BN40"/>
<reference evidence="3 4" key="1">
    <citation type="submission" date="2019-02" db="EMBL/GenBank/DDBJ databases">
        <title>Deep-cultivation of Planctomycetes and their phenomic and genomic characterization uncovers novel biology.</title>
        <authorList>
            <person name="Wiegand S."/>
            <person name="Jogler M."/>
            <person name="Boedeker C."/>
            <person name="Pinto D."/>
            <person name="Vollmers J."/>
            <person name="Rivas-Marin E."/>
            <person name="Kohn T."/>
            <person name="Peeters S.H."/>
            <person name="Heuer A."/>
            <person name="Rast P."/>
            <person name="Oberbeckmann S."/>
            <person name="Bunk B."/>
            <person name="Jeske O."/>
            <person name="Meyerdierks A."/>
            <person name="Storesund J.E."/>
            <person name="Kallscheuer N."/>
            <person name="Luecker S."/>
            <person name="Lage O.M."/>
            <person name="Pohl T."/>
            <person name="Merkel B.J."/>
            <person name="Hornburger P."/>
            <person name="Mueller R.-W."/>
            <person name="Bruemmer F."/>
            <person name="Labrenz M."/>
            <person name="Spormann A.M."/>
            <person name="Op den Camp H."/>
            <person name="Overmann J."/>
            <person name="Amann R."/>
            <person name="Jetten M.S.M."/>
            <person name="Mascher T."/>
            <person name="Medema M.H."/>
            <person name="Devos D.P."/>
            <person name="Kaster A.-K."/>
            <person name="Ovreas L."/>
            <person name="Rohde M."/>
            <person name="Galperin M.Y."/>
            <person name="Jogler C."/>
        </authorList>
    </citation>
    <scope>NUCLEOTIDE SEQUENCE [LARGE SCALE GENOMIC DNA]</scope>
    <source>
        <strain evidence="3 4">Pla133</strain>
    </source>
</reference>
<dbReference type="InterPro" id="IPR047197">
    <property type="entry name" value="THYN1-like_EVE"/>
</dbReference>
<evidence type="ECO:0000313" key="4">
    <source>
        <dbReference type="Proteomes" id="UP000316921"/>
    </source>
</evidence>
<evidence type="ECO:0000259" key="2">
    <source>
        <dbReference type="Pfam" id="PF01878"/>
    </source>
</evidence>
<dbReference type="Gene3D" id="3.10.590.10">
    <property type="entry name" value="ph1033 like domains"/>
    <property type="match status" value="1"/>
</dbReference>
<name>A0A518BN40_9BACT</name>
<dbReference type="EMBL" id="CP036287">
    <property type="protein sequence ID" value="QDU68401.1"/>
    <property type="molecule type" value="Genomic_DNA"/>
</dbReference>
<gene>
    <name evidence="3" type="ORF">Pla133_34970</name>
</gene>
<dbReference type="Proteomes" id="UP000316921">
    <property type="component" value="Chromosome"/>
</dbReference>
<proteinExistence type="predicted"/>
<evidence type="ECO:0000256" key="1">
    <source>
        <dbReference type="ARBA" id="ARBA00022553"/>
    </source>
</evidence>
<organism evidence="3 4">
    <name type="scientific">Engelhardtia mirabilis</name>
    <dbReference type="NCBI Taxonomy" id="2528011"/>
    <lineage>
        <taxon>Bacteria</taxon>
        <taxon>Pseudomonadati</taxon>
        <taxon>Planctomycetota</taxon>
        <taxon>Planctomycetia</taxon>
        <taxon>Planctomycetia incertae sedis</taxon>
        <taxon>Engelhardtia</taxon>
    </lineage>
</organism>
<dbReference type="SUPFAM" id="SSF88697">
    <property type="entry name" value="PUA domain-like"/>
    <property type="match status" value="1"/>
</dbReference>
<dbReference type="CDD" id="cd21133">
    <property type="entry name" value="EVE"/>
    <property type="match status" value="1"/>
</dbReference>
<dbReference type="Pfam" id="PF01878">
    <property type="entry name" value="EVE"/>
    <property type="match status" value="1"/>
</dbReference>
<dbReference type="PANTHER" id="PTHR14087">
    <property type="entry name" value="THYMOCYTE NUCLEAR PROTEIN 1"/>
    <property type="match status" value="1"/>
</dbReference>
<evidence type="ECO:0000313" key="3">
    <source>
        <dbReference type="EMBL" id="QDU68401.1"/>
    </source>
</evidence>
<dbReference type="PANTHER" id="PTHR14087:SF7">
    <property type="entry name" value="THYMOCYTE NUCLEAR PROTEIN 1"/>
    <property type="match status" value="1"/>
</dbReference>
<dbReference type="KEGG" id="pbap:Pla133_34970"/>
<keyword evidence="4" id="KW-1185">Reference proteome</keyword>
<sequence>MPRRATRYWLMKSEPDVFSFDDLMAAKGRRTMWDGVRNYQARNFMRDDMAVGDGVLFYHSNAKPPGVAGFAEVVREAYPDPTALDPKDPHFDPKSDPEDPRWMLVDIAGVESAPNLVSLEDLKANPKLSEMAVVQRGSRLSVQPVTADEWKVVRKMAGL</sequence>
<keyword evidence="1" id="KW-0597">Phosphoprotein</keyword>
<dbReference type="InterPro" id="IPR052181">
    <property type="entry name" value="5hmC_binding"/>
</dbReference>
<dbReference type="InterPro" id="IPR002740">
    <property type="entry name" value="EVE_domain"/>
</dbReference>
<feature type="domain" description="EVE" evidence="2">
    <location>
        <begin position="7"/>
        <end position="156"/>
    </location>
</feature>